<dbReference type="Gene3D" id="3.30.70.270">
    <property type="match status" value="1"/>
</dbReference>
<dbReference type="CDD" id="cd01949">
    <property type="entry name" value="GGDEF"/>
    <property type="match status" value="1"/>
</dbReference>
<dbReference type="PANTHER" id="PTHR46663:SF2">
    <property type="entry name" value="GGDEF DOMAIN-CONTAINING PROTEIN"/>
    <property type="match status" value="1"/>
</dbReference>
<feature type="transmembrane region" description="Helical" evidence="1">
    <location>
        <begin position="286"/>
        <end position="304"/>
    </location>
</feature>
<dbReference type="Proteomes" id="UP001500320">
    <property type="component" value="Unassembled WGS sequence"/>
</dbReference>
<feature type="transmembrane region" description="Helical" evidence="1">
    <location>
        <begin position="95"/>
        <end position="112"/>
    </location>
</feature>
<comment type="caution">
    <text evidence="3">The sequence shown here is derived from an EMBL/GenBank/DDBJ whole genome shotgun (WGS) entry which is preliminary data.</text>
</comment>
<dbReference type="SMART" id="SM00267">
    <property type="entry name" value="GGDEF"/>
    <property type="match status" value="1"/>
</dbReference>
<evidence type="ECO:0000313" key="4">
    <source>
        <dbReference type="Proteomes" id="UP001500320"/>
    </source>
</evidence>
<evidence type="ECO:0000313" key="3">
    <source>
        <dbReference type="EMBL" id="GAA3159337.1"/>
    </source>
</evidence>
<keyword evidence="1" id="KW-0812">Transmembrane</keyword>
<dbReference type="Pfam" id="PF00990">
    <property type="entry name" value="GGDEF"/>
    <property type="match status" value="1"/>
</dbReference>
<keyword evidence="1" id="KW-0472">Membrane</keyword>
<sequence length="493" mass="52061">MTAARAWSFLVAAVTASVVTAVAYETTPGQILYFVLYGAICALTWWAALRLAESPDRRPWLLIATAQTLWLTGDAIEMAYFLFTPEVPAVGISDAFWLGGYPLVAAALILMARRRAPGRLRGAVLDALTLSTVAALASWQFLIEPTLRYGLGTAVVPALYPLCDVVVLAAALFLALSPGERGAPTRLLLGAVSAYLAVDLGYNLLPYVFERWSLDLWYVLDRLGVGLLAGHALLATAALHPRRAELTRSGIDVGTLHPARVVFLGLALLGTPAMALRYAGFSGEEVLTIVASAAAATFVLARFTTAVREQERMQAQLAYQARHDPLTGLANRAVLHDTLQRIVPDGEPGAAGCAAVLYLDLDGFKQVNDTCGHEAGDAVLRAVAARLTAAIRGTDLAARLGGDEFVLLCPGTTREEAGRLAERLLREITAPVPFGDHLLHVGASIGIAVHGDGAAGTTATELLRSADAAMYAAKHRGKGRWVAAGAGGPRMAA</sequence>
<gene>
    <name evidence="3" type="ORF">GCM10010466_57630</name>
</gene>
<feature type="transmembrane region" description="Helical" evidence="1">
    <location>
        <begin position="31"/>
        <end position="48"/>
    </location>
</feature>
<accession>A0ABP6NWF0</accession>
<dbReference type="InterPro" id="IPR043128">
    <property type="entry name" value="Rev_trsase/Diguanyl_cyclase"/>
</dbReference>
<dbReference type="RefSeq" id="WP_344864961.1">
    <property type="nucleotide sequence ID" value="NZ_BAAAUT010000062.1"/>
</dbReference>
<dbReference type="NCBIfam" id="TIGR00254">
    <property type="entry name" value="GGDEF"/>
    <property type="match status" value="1"/>
</dbReference>
<feature type="domain" description="GGDEF" evidence="2">
    <location>
        <begin position="352"/>
        <end position="486"/>
    </location>
</feature>
<dbReference type="EMBL" id="BAAAUT010000062">
    <property type="protein sequence ID" value="GAA3159337.1"/>
    <property type="molecule type" value="Genomic_DNA"/>
</dbReference>
<feature type="transmembrane region" description="Helical" evidence="1">
    <location>
        <begin position="261"/>
        <end position="280"/>
    </location>
</feature>
<dbReference type="InterPro" id="IPR000160">
    <property type="entry name" value="GGDEF_dom"/>
</dbReference>
<feature type="transmembrane region" description="Helical" evidence="1">
    <location>
        <begin position="154"/>
        <end position="175"/>
    </location>
</feature>
<dbReference type="InterPro" id="IPR029787">
    <property type="entry name" value="Nucleotide_cyclase"/>
</dbReference>
<reference evidence="4" key="1">
    <citation type="journal article" date="2019" name="Int. J. Syst. Evol. Microbiol.">
        <title>The Global Catalogue of Microorganisms (GCM) 10K type strain sequencing project: providing services to taxonomists for standard genome sequencing and annotation.</title>
        <authorList>
            <consortium name="The Broad Institute Genomics Platform"/>
            <consortium name="The Broad Institute Genome Sequencing Center for Infectious Disease"/>
            <person name="Wu L."/>
            <person name="Ma J."/>
        </authorList>
    </citation>
    <scope>NUCLEOTIDE SEQUENCE [LARGE SCALE GENOMIC DNA]</scope>
    <source>
        <strain evidence="4">JCM 9373</strain>
    </source>
</reference>
<keyword evidence="4" id="KW-1185">Reference proteome</keyword>
<feature type="transmembrane region" description="Helical" evidence="1">
    <location>
        <begin position="187"/>
        <end position="205"/>
    </location>
</feature>
<organism evidence="3 4">
    <name type="scientific">Planomonospora alba</name>
    <dbReference type="NCBI Taxonomy" id="161354"/>
    <lineage>
        <taxon>Bacteria</taxon>
        <taxon>Bacillati</taxon>
        <taxon>Actinomycetota</taxon>
        <taxon>Actinomycetes</taxon>
        <taxon>Streptosporangiales</taxon>
        <taxon>Streptosporangiaceae</taxon>
        <taxon>Planomonospora</taxon>
    </lineage>
</organism>
<protein>
    <recommendedName>
        <fullName evidence="2">GGDEF domain-containing protein</fullName>
    </recommendedName>
</protein>
<dbReference type="InterPro" id="IPR052163">
    <property type="entry name" value="DGC-Regulatory_Protein"/>
</dbReference>
<feature type="transmembrane region" description="Helical" evidence="1">
    <location>
        <begin position="217"/>
        <end position="240"/>
    </location>
</feature>
<feature type="transmembrane region" description="Helical" evidence="1">
    <location>
        <begin position="124"/>
        <end position="142"/>
    </location>
</feature>
<feature type="transmembrane region" description="Helical" evidence="1">
    <location>
        <begin position="60"/>
        <end position="83"/>
    </location>
</feature>
<dbReference type="PANTHER" id="PTHR46663">
    <property type="entry name" value="DIGUANYLATE CYCLASE DGCT-RELATED"/>
    <property type="match status" value="1"/>
</dbReference>
<proteinExistence type="predicted"/>
<name>A0ABP6NWF0_9ACTN</name>
<dbReference type="SUPFAM" id="SSF55073">
    <property type="entry name" value="Nucleotide cyclase"/>
    <property type="match status" value="1"/>
</dbReference>
<evidence type="ECO:0000256" key="1">
    <source>
        <dbReference type="SAM" id="Phobius"/>
    </source>
</evidence>
<evidence type="ECO:0000259" key="2">
    <source>
        <dbReference type="PROSITE" id="PS50887"/>
    </source>
</evidence>
<dbReference type="PROSITE" id="PS50887">
    <property type="entry name" value="GGDEF"/>
    <property type="match status" value="1"/>
</dbReference>
<keyword evidence="1" id="KW-1133">Transmembrane helix</keyword>